<reference evidence="8 9" key="1">
    <citation type="submission" date="2020-10" db="EMBL/GenBank/DDBJ databases">
        <title>The Coptis chinensis genome and diversification of protoberbering-type alkaloids.</title>
        <authorList>
            <person name="Wang B."/>
            <person name="Shu S."/>
            <person name="Song C."/>
            <person name="Liu Y."/>
        </authorList>
    </citation>
    <scope>NUCLEOTIDE SEQUENCE [LARGE SCALE GENOMIC DNA]</scope>
    <source>
        <strain evidence="8">HL-2020</strain>
        <tissue evidence="8">Leaf</tissue>
    </source>
</reference>
<dbReference type="PANTHER" id="PTHR32096:SF146">
    <property type="entry name" value="WRKY TRANSCRIPTION FACTOR 19-RELATED"/>
    <property type="match status" value="1"/>
</dbReference>
<keyword evidence="9" id="KW-1185">Reference proteome</keyword>
<comment type="subcellular location">
    <subcellularLocation>
        <location evidence="1">Nucleus</location>
    </subcellularLocation>
</comment>
<dbReference type="SMR" id="A0A835HID0"/>
<evidence type="ECO:0000313" key="9">
    <source>
        <dbReference type="Proteomes" id="UP000631114"/>
    </source>
</evidence>
<dbReference type="AlphaFoldDB" id="A0A835HID0"/>
<dbReference type="PANTHER" id="PTHR32096">
    <property type="entry name" value="WRKY TRANSCRIPTION FACTOR 30-RELATED-RELATED"/>
    <property type="match status" value="1"/>
</dbReference>
<evidence type="ECO:0000256" key="5">
    <source>
        <dbReference type="ARBA" id="ARBA00023242"/>
    </source>
</evidence>
<feature type="region of interest" description="Disordered" evidence="6">
    <location>
        <begin position="246"/>
        <end position="271"/>
    </location>
</feature>
<dbReference type="GO" id="GO:0000976">
    <property type="term" value="F:transcription cis-regulatory region binding"/>
    <property type="evidence" value="ECO:0007669"/>
    <property type="project" value="TreeGrafter"/>
</dbReference>
<feature type="domain" description="WRKY" evidence="7">
    <location>
        <begin position="178"/>
        <end position="240"/>
    </location>
</feature>
<dbReference type="SMART" id="SM00774">
    <property type="entry name" value="WRKY"/>
    <property type="match status" value="1"/>
</dbReference>
<dbReference type="Pfam" id="PF03106">
    <property type="entry name" value="WRKY"/>
    <property type="match status" value="1"/>
</dbReference>
<evidence type="ECO:0000256" key="4">
    <source>
        <dbReference type="ARBA" id="ARBA00023163"/>
    </source>
</evidence>
<keyword evidence="4" id="KW-0804">Transcription</keyword>
<dbReference type="GO" id="GO:0005634">
    <property type="term" value="C:nucleus"/>
    <property type="evidence" value="ECO:0007669"/>
    <property type="project" value="UniProtKB-SubCell"/>
</dbReference>
<dbReference type="SUPFAM" id="SSF118290">
    <property type="entry name" value="WRKY DNA-binding domain"/>
    <property type="match status" value="1"/>
</dbReference>
<dbReference type="GO" id="GO:0003700">
    <property type="term" value="F:DNA-binding transcription factor activity"/>
    <property type="evidence" value="ECO:0007669"/>
    <property type="project" value="InterPro"/>
</dbReference>
<protein>
    <recommendedName>
        <fullName evidence="7">WRKY domain-containing protein</fullName>
    </recommendedName>
</protein>
<keyword evidence="5" id="KW-0539">Nucleus</keyword>
<dbReference type="InterPro" id="IPR036576">
    <property type="entry name" value="WRKY_dom_sf"/>
</dbReference>
<keyword evidence="2" id="KW-0805">Transcription regulation</keyword>
<name>A0A835HID0_9MAGN</name>
<dbReference type="InterPro" id="IPR044810">
    <property type="entry name" value="WRKY_plant"/>
</dbReference>
<accession>A0A835HID0</accession>
<evidence type="ECO:0000256" key="1">
    <source>
        <dbReference type="ARBA" id="ARBA00004123"/>
    </source>
</evidence>
<dbReference type="InterPro" id="IPR003657">
    <property type="entry name" value="WRKY_dom"/>
</dbReference>
<evidence type="ECO:0000256" key="6">
    <source>
        <dbReference type="SAM" id="MobiDB-lite"/>
    </source>
</evidence>
<comment type="caution">
    <text evidence="8">The sequence shown here is derived from an EMBL/GenBank/DDBJ whole genome shotgun (WGS) entry which is preliminary data.</text>
</comment>
<dbReference type="Gene3D" id="2.20.25.80">
    <property type="entry name" value="WRKY domain"/>
    <property type="match status" value="1"/>
</dbReference>
<evidence type="ECO:0000259" key="7">
    <source>
        <dbReference type="PROSITE" id="PS50811"/>
    </source>
</evidence>
<dbReference type="OrthoDB" id="684963at2759"/>
<dbReference type="EMBL" id="JADFTS010000007">
    <property type="protein sequence ID" value="KAF9598847.1"/>
    <property type="molecule type" value="Genomic_DNA"/>
</dbReference>
<proteinExistence type="predicted"/>
<sequence>MEETLSLIIHGCELARHLEANLPHLSNQPNYLYVLSNFCGEISRVFKSASDRLNANNAPSFPLNPHTVFHESLEPRANELDVAVQAWLRSSYTQAVEHVHAQISNGNKNPFSKMGDSGVEMGGMQMGNVLEGAESSEHPKTAAELQMPEGVRIWKDGNDKRTVRVATPRLGNPDIPPDDGFTWRKYGQKEILGSLFPRGYYRCTHKSFYGCHAKKQVQRLDEEPNTFEVTYYGLHTCHISPTVTSAAPSSSSIIGQPEQLPPPPPPQPPSTSIPLIRWLSMDRCGIQNDKSTLMELDFKMCKEFNQRGESGNISTTAGEVGTSQVRDAKEGVDCPVVDLADAMFNSGGSSSNSMDSIFPSSMDDKLTN</sequence>
<gene>
    <name evidence="8" type="ORF">IFM89_031967</name>
</gene>
<dbReference type="PROSITE" id="PS50811">
    <property type="entry name" value="WRKY"/>
    <property type="match status" value="1"/>
</dbReference>
<feature type="compositionally biased region" description="Low complexity" evidence="6">
    <location>
        <begin position="246"/>
        <end position="258"/>
    </location>
</feature>
<organism evidence="8 9">
    <name type="scientific">Coptis chinensis</name>
    <dbReference type="NCBI Taxonomy" id="261450"/>
    <lineage>
        <taxon>Eukaryota</taxon>
        <taxon>Viridiplantae</taxon>
        <taxon>Streptophyta</taxon>
        <taxon>Embryophyta</taxon>
        <taxon>Tracheophyta</taxon>
        <taxon>Spermatophyta</taxon>
        <taxon>Magnoliopsida</taxon>
        <taxon>Ranunculales</taxon>
        <taxon>Ranunculaceae</taxon>
        <taxon>Coptidoideae</taxon>
        <taxon>Coptis</taxon>
    </lineage>
</organism>
<feature type="compositionally biased region" description="Pro residues" evidence="6">
    <location>
        <begin position="259"/>
        <end position="271"/>
    </location>
</feature>
<feature type="region of interest" description="Disordered" evidence="6">
    <location>
        <begin position="346"/>
        <end position="368"/>
    </location>
</feature>
<evidence type="ECO:0000256" key="2">
    <source>
        <dbReference type="ARBA" id="ARBA00023015"/>
    </source>
</evidence>
<evidence type="ECO:0000313" key="8">
    <source>
        <dbReference type="EMBL" id="KAF9598847.1"/>
    </source>
</evidence>
<dbReference type="Proteomes" id="UP000631114">
    <property type="component" value="Unassembled WGS sequence"/>
</dbReference>
<evidence type="ECO:0000256" key="3">
    <source>
        <dbReference type="ARBA" id="ARBA00023125"/>
    </source>
</evidence>
<keyword evidence="3" id="KW-0238">DNA-binding</keyword>